<organism evidence="2 3">
    <name type="scientific">Burkholderia multivorans CGD2</name>
    <dbReference type="NCBI Taxonomy" id="513052"/>
    <lineage>
        <taxon>Bacteria</taxon>
        <taxon>Pseudomonadati</taxon>
        <taxon>Pseudomonadota</taxon>
        <taxon>Betaproteobacteria</taxon>
        <taxon>Burkholderiales</taxon>
        <taxon>Burkholderiaceae</taxon>
        <taxon>Burkholderia</taxon>
        <taxon>Burkholderia cepacia complex</taxon>
    </lineage>
</organism>
<evidence type="ECO:0000256" key="1">
    <source>
        <dbReference type="SAM" id="Phobius"/>
    </source>
</evidence>
<gene>
    <name evidence="2" type="ORF">BURMUCGD2_2516</name>
</gene>
<protein>
    <submittedName>
        <fullName evidence="2">Uncharacterized protein</fullName>
    </submittedName>
</protein>
<comment type="caution">
    <text evidence="2">The sequence shown here is derived from an EMBL/GenBank/DDBJ whole genome shotgun (WGS) entry which is preliminary data.</text>
</comment>
<name>B9BX97_9BURK</name>
<feature type="transmembrane region" description="Helical" evidence="1">
    <location>
        <begin position="5"/>
        <end position="25"/>
    </location>
</feature>
<dbReference type="Proteomes" id="UP000004535">
    <property type="component" value="Unassembled WGS sequence"/>
</dbReference>
<evidence type="ECO:0000313" key="3">
    <source>
        <dbReference type="Proteomes" id="UP000004535"/>
    </source>
</evidence>
<keyword evidence="1" id="KW-1133">Transmembrane helix</keyword>
<keyword evidence="1" id="KW-0812">Transmembrane</keyword>
<sequence>MIRRICEIVGAIYIILAVLGSIDIIDFRTCISNSGKCRVSVEKVTK</sequence>
<reference evidence="2 3" key="1">
    <citation type="journal article" date="2012" name="J. Bacteriol.">
        <title>Draft Genome Sequence Determination for Cystic Fibrosis and Chronic Granulomatous Disease Burkholderia multivorans Isolates.</title>
        <authorList>
            <person name="Varga J.J."/>
            <person name="Losada L."/>
            <person name="Zelazny A.M."/>
            <person name="Brinkac L."/>
            <person name="Harkins D."/>
            <person name="Radune D."/>
            <person name="Hostetler J."/>
            <person name="Sampaio E.P."/>
            <person name="Ronning C.M."/>
            <person name="Nierman W.C."/>
            <person name="Greenberg D.E."/>
            <person name="Holland S.M."/>
            <person name="Goldberg J.B."/>
        </authorList>
    </citation>
    <scope>NUCLEOTIDE SEQUENCE [LARGE SCALE GENOMIC DNA]</scope>
    <source>
        <strain evidence="2 3">CGD2</strain>
    </source>
</reference>
<accession>B9BX97</accession>
<evidence type="ECO:0000313" key="2">
    <source>
        <dbReference type="EMBL" id="EEE04607.1"/>
    </source>
</evidence>
<dbReference type="EMBL" id="ACFC01000014">
    <property type="protein sequence ID" value="EEE04607.1"/>
    <property type="molecule type" value="Genomic_DNA"/>
</dbReference>
<keyword evidence="1" id="KW-0472">Membrane</keyword>
<dbReference type="AlphaFoldDB" id="B9BX97"/>
<proteinExistence type="predicted"/>